<protein>
    <recommendedName>
        <fullName evidence="2">Gag-Pol polyprotein</fullName>
    </recommendedName>
</protein>
<feature type="non-terminal residue" evidence="1">
    <location>
        <position position="1"/>
    </location>
</feature>
<evidence type="ECO:0000313" key="1">
    <source>
        <dbReference type="EMBL" id="GFC79422.1"/>
    </source>
</evidence>
<comment type="caution">
    <text evidence="1">The sequence shown here is derived from an EMBL/GenBank/DDBJ whole genome shotgun (WGS) entry which is preliminary data.</text>
</comment>
<dbReference type="EMBL" id="BKCJ011070454">
    <property type="protein sequence ID" value="GFC79422.1"/>
    <property type="molecule type" value="Genomic_DNA"/>
</dbReference>
<proteinExistence type="predicted"/>
<feature type="non-terminal residue" evidence="1">
    <location>
        <position position="73"/>
    </location>
</feature>
<gene>
    <name evidence="1" type="ORF">Tci_851392</name>
</gene>
<dbReference type="AlphaFoldDB" id="A0A699R661"/>
<organism evidence="1">
    <name type="scientific">Tanacetum cinerariifolium</name>
    <name type="common">Dalmatian daisy</name>
    <name type="synonym">Chrysanthemum cinerariifolium</name>
    <dbReference type="NCBI Taxonomy" id="118510"/>
    <lineage>
        <taxon>Eukaryota</taxon>
        <taxon>Viridiplantae</taxon>
        <taxon>Streptophyta</taxon>
        <taxon>Embryophyta</taxon>
        <taxon>Tracheophyta</taxon>
        <taxon>Spermatophyta</taxon>
        <taxon>Magnoliopsida</taxon>
        <taxon>eudicotyledons</taxon>
        <taxon>Gunneridae</taxon>
        <taxon>Pentapetalae</taxon>
        <taxon>asterids</taxon>
        <taxon>campanulids</taxon>
        <taxon>Asterales</taxon>
        <taxon>Asteraceae</taxon>
        <taxon>Asteroideae</taxon>
        <taxon>Anthemideae</taxon>
        <taxon>Anthemidinae</taxon>
        <taxon>Tanacetum</taxon>
    </lineage>
</organism>
<reference evidence="1" key="1">
    <citation type="journal article" date="2019" name="Sci. Rep.">
        <title>Draft genome of Tanacetum cinerariifolium, the natural source of mosquito coil.</title>
        <authorList>
            <person name="Yamashiro T."/>
            <person name="Shiraishi A."/>
            <person name="Satake H."/>
            <person name="Nakayama K."/>
        </authorList>
    </citation>
    <scope>NUCLEOTIDE SEQUENCE</scope>
</reference>
<evidence type="ECO:0008006" key="2">
    <source>
        <dbReference type="Google" id="ProtNLM"/>
    </source>
</evidence>
<name>A0A699R661_TANCI</name>
<accession>A0A699R661</accession>
<sequence>GSGYYASTFTARPRKRDVALLQTQHLIAQKKEAGIQIQAEKFDFMAAARDLEEIEQVNANCILMANLQQASTS</sequence>